<dbReference type="AlphaFoldDB" id="A0A5C5UVD4"/>
<feature type="domain" description="Sialidase" evidence="1">
    <location>
        <begin position="32"/>
        <end position="300"/>
    </location>
</feature>
<evidence type="ECO:0000313" key="2">
    <source>
        <dbReference type="EMBL" id="TWT29779.1"/>
    </source>
</evidence>
<dbReference type="SUPFAM" id="SSF50939">
    <property type="entry name" value="Sialidases"/>
    <property type="match status" value="1"/>
</dbReference>
<evidence type="ECO:0000313" key="3">
    <source>
        <dbReference type="Proteomes" id="UP000316714"/>
    </source>
</evidence>
<dbReference type="RefSeq" id="WP_146568902.1">
    <property type="nucleotide sequence ID" value="NZ_SIHJ01000006.1"/>
</dbReference>
<dbReference type="InterPro" id="IPR036278">
    <property type="entry name" value="Sialidase_sf"/>
</dbReference>
<dbReference type="PANTHER" id="PTHR43752:SF2">
    <property type="entry name" value="BNR_ASP-BOX REPEAT FAMILY PROTEIN"/>
    <property type="match status" value="1"/>
</dbReference>
<accession>A0A5C5UVD4</accession>
<reference evidence="2 3" key="1">
    <citation type="submission" date="2019-02" db="EMBL/GenBank/DDBJ databases">
        <title>Deep-cultivation of Planctomycetes and their phenomic and genomic characterization uncovers novel biology.</title>
        <authorList>
            <person name="Wiegand S."/>
            <person name="Jogler M."/>
            <person name="Boedeker C."/>
            <person name="Pinto D."/>
            <person name="Vollmers J."/>
            <person name="Rivas-Marin E."/>
            <person name="Kohn T."/>
            <person name="Peeters S.H."/>
            <person name="Heuer A."/>
            <person name="Rast P."/>
            <person name="Oberbeckmann S."/>
            <person name="Bunk B."/>
            <person name="Jeske O."/>
            <person name="Meyerdierks A."/>
            <person name="Storesund J.E."/>
            <person name="Kallscheuer N."/>
            <person name="Luecker S."/>
            <person name="Lage O.M."/>
            <person name="Pohl T."/>
            <person name="Merkel B.J."/>
            <person name="Hornburger P."/>
            <person name="Mueller R.-W."/>
            <person name="Bruemmer F."/>
            <person name="Labrenz M."/>
            <person name="Spormann A.M."/>
            <person name="Op Den Camp H."/>
            <person name="Overmann J."/>
            <person name="Amann R."/>
            <person name="Jetten M.S.M."/>
            <person name="Mascher T."/>
            <person name="Medema M.H."/>
            <person name="Devos D.P."/>
            <person name="Kaster A.-K."/>
            <person name="Ovreas L."/>
            <person name="Rohde M."/>
            <person name="Galperin M.Y."/>
            <person name="Jogler C."/>
        </authorList>
    </citation>
    <scope>NUCLEOTIDE SEQUENCE [LARGE SCALE GENOMIC DNA]</scope>
    <source>
        <strain evidence="2 3">KOR34</strain>
    </source>
</reference>
<keyword evidence="3" id="KW-1185">Reference proteome</keyword>
<evidence type="ECO:0000259" key="1">
    <source>
        <dbReference type="Pfam" id="PF13088"/>
    </source>
</evidence>
<sequence length="339" mass="37246">MGPGWVSSGFIYESAPFPSCHASTLVETPSGLLAAWFGGTHERHPDVEIWTAAFVDGKWGQPKPVADGRVGSDTRHPTWNPVLFQSSDGPLQLYYKVGPTPRDWWGMLMTSADHGESWSKPRRLPDGILGPIKNKPVELAGGKVVLPTSTEDQGWRLHFEFTGPMAKEFRRTEPIPAADGIRAIQPSVLVHKDGRLQAIGRTRHSGVFQTWSRDQGETWSEVTRLGLPNPSAGTDAVTLADGRHLLVYNHSSDGRSPLNVAVSDDGKAWEAALVLEDDPQAPAGFSYPAAIQTSDGLVHITYTWKRERIKHVVLDPREFVTQPIQDGVWPARDGSRTTP</sequence>
<dbReference type="InterPro" id="IPR011040">
    <property type="entry name" value="Sialidase"/>
</dbReference>
<name>A0A5C5UVD4_9BACT</name>
<protein>
    <recommendedName>
        <fullName evidence="1">Sialidase domain-containing protein</fullName>
    </recommendedName>
</protein>
<gene>
    <name evidence="2" type="ORF">KOR34_50970</name>
</gene>
<dbReference type="Proteomes" id="UP000316714">
    <property type="component" value="Unassembled WGS sequence"/>
</dbReference>
<comment type="caution">
    <text evidence="2">The sequence shown here is derived from an EMBL/GenBank/DDBJ whole genome shotgun (WGS) entry which is preliminary data.</text>
</comment>
<dbReference type="OrthoDB" id="41724at2"/>
<organism evidence="2 3">
    <name type="scientific">Posidoniimonas corsicana</name>
    <dbReference type="NCBI Taxonomy" id="1938618"/>
    <lineage>
        <taxon>Bacteria</taxon>
        <taxon>Pseudomonadati</taxon>
        <taxon>Planctomycetota</taxon>
        <taxon>Planctomycetia</taxon>
        <taxon>Pirellulales</taxon>
        <taxon>Lacipirellulaceae</taxon>
        <taxon>Posidoniimonas</taxon>
    </lineage>
</organism>
<dbReference type="Gene3D" id="2.120.10.10">
    <property type="match status" value="1"/>
</dbReference>
<dbReference type="EMBL" id="SIHJ01000006">
    <property type="protein sequence ID" value="TWT29779.1"/>
    <property type="molecule type" value="Genomic_DNA"/>
</dbReference>
<dbReference type="CDD" id="cd15482">
    <property type="entry name" value="Sialidase_non-viral"/>
    <property type="match status" value="1"/>
</dbReference>
<dbReference type="Pfam" id="PF13088">
    <property type="entry name" value="BNR_2"/>
    <property type="match status" value="1"/>
</dbReference>
<proteinExistence type="predicted"/>
<dbReference type="PANTHER" id="PTHR43752">
    <property type="entry name" value="BNR/ASP-BOX REPEAT FAMILY PROTEIN"/>
    <property type="match status" value="1"/>
</dbReference>